<organism evidence="2 3">
    <name type="scientific">Pelomonas baiyunensis</name>
    <dbReference type="NCBI Taxonomy" id="3299026"/>
    <lineage>
        <taxon>Bacteria</taxon>
        <taxon>Pseudomonadati</taxon>
        <taxon>Pseudomonadota</taxon>
        <taxon>Betaproteobacteria</taxon>
        <taxon>Burkholderiales</taxon>
        <taxon>Sphaerotilaceae</taxon>
        <taxon>Roseateles</taxon>
    </lineage>
</organism>
<proteinExistence type="predicted"/>
<dbReference type="PROSITE" id="PS51257">
    <property type="entry name" value="PROKAR_LIPOPROTEIN"/>
    <property type="match status" value="1"/>
</dbReference>
<feature type="signal peptide" evidence="1">
    <location>
        <begin position="1"/>
        <end position="24"/>
    </location>
</feature>
<protein>
    <submittedName>
        <fullName evidence="2">Uncharacterized protein</fullName>
    </submittedName>
</protein>
<gene>
    <name evidence="2" type="ORF">ACG01O_15635</name>
</gene>
<dbReference type="Proteomes" id="UP001606303">
    <property type="component" value="Unassembled WGS sequence"/>
</dbReference>
<keyword evidence="3" id="KW-1185">Reference proteome</keyword>
<dbReference type="EMBL" id="JBIGIB010000004">
    <property type="protein sequence ID" value="MFG6468058.1"/>
    <property type="molecule type" value="Genomic_DNA"/>
</dbReference>
<evidence type="ECO:0000313" key="2">
    <source>
        <dbReference type="EMBL" id="MFG6468058.1"/>
    </source>
</evidence>
<feature type="chain" id="PRO_5045301582" evidence="1">
    <location>
        <begin position="25"/>
        <end position="149"/>
    </location>
</feature>
<accession>A0ABW7H1D8</accession>
<comment type="caution">
    <text evidence="2">The sequence shown here is derived from an EMBL/GenBank/DDBJ whole genome shotgun (WGS) entry which is preliminary data.</text>
</comment>
<sequence>MGLSVARSVVIGLALAAVQTAAGAACLLTAPPAHGTRERDRDAHGLPWHARPVCFRADFGDHGLTLPAEERQSLTHRLEGARRLYRTDCVAVEYGPEWPDLAEARLAYLQRWLSLQGVELRARPRTGGPWSFIDGGSEVELQVVACRFR</sequence>
<evidence type="ECO:0000313" key="3">
    <source>
        <dbReference type="Proteomes" id="UP001606303"/>
    </source>
</evidence>
<dbReference type="RefSeq" id="WP_394385974.1">
    <property type="nucleotide sequence ID" value="NZ_JBIGIB010000004.1"/>
</dbReference>
<name>A0ABW7H1D8_9BURK</name>
<evidence type="ECO:0000256" key="1">
    <source>
        <dbReference type="SAM" id="SignalP"/>
    </source>
</evidence>
<reference evidence="2 3" key="1">
    <citation type="submission" date="2024-08" db="EMBL/GenBank/DDBJ databases">
        <authorList>
            <person name="Lu H."/>
        </authorList>
    </citation>
    <scope>NUCLEOTIDE SEQUENCE [LARGE SCALE GENOMIC DNA]</scope>
    <source>
        <strain evidence="2 3">BYS87W</strain>
    </source>
</reference>
<keyword evidence="1" id="KW-0732">Signal</keyword>